<evidence type="ECO:0000313" key="2">
    <source>
        <dbReference type="EMBL" id="KDN87916.1"/>
    </source>
</evidence>
<gene>
    <name evidence="2" type="ORF">KCH_03290</name>
</gene>
<feature type="region of interest" description="Disordered" evidence="1">
    <location>
        <begin position="1"/>
        <end position="52"/>
    </location>
</feature>
<organism evidence="2 3">
    <name type="scientific">Kitasatospora cheerisanensis KCTC 2395</name>
    <dbReference type="NCBI Taxonomy" id="1348663"/>
    <lineage>
        <taxon>Bacteria</taxon>
        <taxon>Bacillati</taxon>
        <taxon>Actinomycetota</taxon>
        <taxon>Actinomycetes</taxon>
        <taxon>Kitasatosporales</taxon>
        <taxon>Streptomycetaceae</taxon>
        <taxon>Kitasatospora</taxon>
    </lineage>
</organism>
<proteinExistence type="predicted"/>
<protein>
    <submittedName>
        <fullName evidence="2">Uncharacterized protein</fullName>
    </submittedName>
</protein>
<evidence type="ECO:0000313" key="3">
    <source>
        <dbReference type="Proteomes" id="UP000027178"/>
    </source>
</evidence>
<keyword evidence="3" id="KW-1185">Reference proteome</keyword>
<name>A0A066ZC67_9ACTN</name>
<reference evidence="2 3" key="1">
    <citation type="submission" date="2014-05" db="EMBL/GenBank/DDBJ databases">
        <title>Draft Genome Sequence of Kitasatospora cheerisanensis KCTC 2395.</title>
        <authorList>
            <person name="Nam D.H."/>
        </authorList>
    </citation>
    <scope>NUCLEOTIDE SEQUENCE [LARGE SCALE GENOMIC DNA]</scope>
    <source>
        <strain evidence="2 3">KCTC 2395</strain>
    </source>
</reference>
<dbReference type="Proteomes" id="UP000027178">
    <property type="component" value="Unassembled WGS sequence"/>
</dbReference>
<dbReference type="EMBL" id="JNBY01000014">
    <property type="protein sequence ID" value="KDN87916.1"/>
    <property type="molecule type" value="Genomic_DNA"/>
</dbReference>
<sequence length="52" mass="5516">MKDDRDDDPHGGEGDRREGSVGTEQICRPAAGAGDRTGGDRPLADYRAGTRT</sequence>
<feature type="compositionally biased region" description="Basic and acidic residues" evidence="1">
    <location>
        <begin position="1"/>
        <end position="19"/>
    </location>
</feature>
<comment type="caution">
    <text evidence="2">The sequence shown here is derived from an EMBL/GenBank/DDBJ whole genome shotgun (WGS) entry which is preliminary data.</text>
</comment>
<evidence type="ECO:0000256" key="1">
    <source>
        <dbReference type="SAM" id="MobiDB-lite"/>
    </source>
</evidence>
<accession>A0A066ZC67</accession>
<dbReference type="AlphaFoldDB" id="A0A066ZC67"/>
<dbReference type="HOGENOM" id="CLU_3080777_0_0_11"/>